<evidence type="ECO:0000313" key="1">
    <source>
        <dbReference type="EMBL" id="AKH48087.1"/>
    </source>
</evidence>
<dbReference type="EMBL" id="KR029601">
    <property type="protein sequence ID" value="AKH48087.1"/>
    <property type="molecule type" value="Genomic_DNA"/>
</dbReference>
<name>A0A0F7L9N9_9VIRU</name>
<protein>
    <submittedName>
        <fullName evidence="1">Uncharacterized protein</fullName>
    </submittedName>
</protein>
<sequence>MFLIQTSFTTANETVRMVAPAASNCEREVRSKFSNAAAVMSRLSLKISSACDTAVPEAHPRAVSNSCSAFCVPMSRVSDRVAETFTAMVVERLMAIRGSSRQQGR</sequence>
<accession>A0A0F7L9N9</accession>
<organism evidence="1">
    <name type="scientific">uncultured marine virus</name>
    <dbReference type="NCBI Taxonomy" id="186617"/>
    <lineage>
        <taxon>Viruses</taxon>
        <taxon>environmental samples</taxon>
    </lineage>
</organism>
<reference evidence="1" key="2">
    <citation type="submission" date="2015-03" db="EMBL/GenBank/DDBJ databases">
        <authorList>
            <person name="Chow C.-E.T."/>
            <person name="Winget D.M."/>
            <person name="White R.A.III."/>
            <person name="Hallam S.J."/>
            <person name="Suttle C.A."/>
        </authorList>
    </citation>
    <scope>NUCLEOTIDE SEQUENCE</scope>
    <source>
        <strain evidence="1">Oxic1_6</strain>
    </source>
</reference>
<reference evidence="1" key="1">
    <citation type="journal article" date="2015" name="Front. Microbiol.">
        <title>Combining genomic sequencing methods to explore viral diversity and reveal potential virus-host interactions.</title>
        <authorList>
            <person name="Chow C.E."/>
            <person name="Winget D.M."/>
            <person name="White R.A.III."/>
            <person name="Hallam S.J."/>
            <person name="Suttle C.A."/>
        </authorList>
    </citation>
    <scope>NUCLEOTIDE SEQUENCE</scope>
    <source>
        <strain evidence="1">Oxic1_6</strain>
    </source>
</reference>
<proteinExistence type="predicted"/>